<comment type="caution">
    <text evidence="1">The sequence shown here is derived from an EMBL/GenBank/DDBJ whole genome shotgun (WGS) entry which is preliminary data.</text>
</comment>
<evidence type="ECO:0000313" key="2">
    <source>
        <dbReference type="Proteomes" id="UP000620124"/>
    </source>
</evidence>
<dbReference type="AlphaFoldDB" id="A0A8H6U3B8"/>
<accession>A0A8H6U3B8</accession>
<keyword evidence="2" id="KW-1185">Reference proteome</keyword>
<proteinExistence type="predicted"/>
<dbReference type="Proteomes" id="UP000620124">
    <property type="component" value="Unassembled WGS sequence"/>
</dbReference>
<dbReference type="OrthoDB" id="3059404at2759"/>
<sequence>MDDDREMPRTPGAPTDLSSLDILGRTCSAAFINSAGGISIRDCTTNVTFMAQATPPDFRVFSLGDIDLQHEICVDYDTGIVDLQPKRACVRRVYSARVEGKKSRVTVATYHGGGAEQILDRHRQSPILTVISMRAIADFRAAFRYFHSEFHQYLKALVCTLWIRRSTGRLCAELIAPMDINSVFLSSLLDGIPGAQEISFSSVSNTEAMVIETLPLEVYHDICAYNMTHLRDISISTHVPVKPGSVIRCSSSSQPEDCIEIASMPVSFYIGFRTNSNKSAGDKMADGWTGFRSSDVLNTRIEISVSRKNIYDCMHPHPSALPLYPFARSYHTYTLTHALVLASSLSHPLFPLFHFVPSLILPILSF</sequence>
<evidence type="ECO:0000313" key="1">
    <source>
        <dbReference type="EMBL" id="KAF7326770.1"/>
    </source>
</evidence>
<dbReference type="EMBL" id="JACAZI010000040">
    <property type="protein sequence ID" value="KAF7326770.1"/>
    <property type="molecule type" value="Genomic_DNA"/>
</dbReference>
<organism evidence="1 2">
    <name type="scientific">Mycena venus</name>
    <dbReference type="NCBI Taxonomy" id="2733690"/>
    <lineage>
        <taxon>Eukaryota</taxon>
        <taxon>Fungi</taxon>
        <taxon>Dikarya</taxon>
        <taxon>Basidiomycota</taxon>
        <taxon>Agaricomycotina</taxon>
        <taxon>Agaricomycetes</taxon>
        <taxon>Agaricomycetidae</taxon>
        <taxon>Agaricales</taxon>
        <taxon>Marasmiineae</taxon>
        <taxon>Mycenaceae</taxon>
        <taxon>Mycena</taxon>
    </lineage>
</organism>
<gene>
    <name evidence="1" type="ORF">MVEN_02596000</name>
</gene>
<protein>
    <submittedName>
        <fullName evidence="1">Uncharacterized protein</fullName>
    </submittedName>
</protein>
<reference evidence="1" key="1">
    <citation type="submission" date="2020-05" db="EMBL/GenBank/DDBJ databases">
        <title>Mycena genomes resolve the evolution of fungal bioluminescence.</title>
        <authorList>
            <person name="Tsai I.J."/>
        </authorList>
    </citation>
    <scope>NUCLEOTIDE SEQUENCE</scope>
    <source>
        <strain evidence="1">CCC161011</strain>
    </source>
</reference>
<name>A0A8H6U3B8_9AGAR</name>